<evidence type="ECO:0000313" key="2">
    <source>
        <dbReference type="Proteomes" id="UP000002035"/>
    </source>
</evidence>
<dbReference type="AlphaFoldDB" id="C5FYN3"/>
<dbReference type="GeneID" id="9225754"/>
<proteinExistence type="predicted"/>
<dbReference type="HOGENOM" id="CLU_2637616_0_0_1"/>
<dbReference type="Proteomes" id="UP000002035">
    <property type="component" value="Unassembled WGS sequence"/>
</dbReference>
<sequence>MEVINSKVYTLRVDGSIHGHDMGANQERNRLFGMYIIHRSVHTFTLSRKAKSTNHVQAVNITVILFIVACPSGSKRE</sequence>
<name>C5FYN3_ARTOC</name>
<keyword evidence="2" id="KW-1185">Reference proteome</keyword>
<dbReference type="EMBL" id="DS995707">
    <property type="protein sequence ID" value="EEQ34631.1"/>
    <property type="molecule type" value="Genomic_DNA"/>
</dbReference>
<dbReference type="RefSeq" id="XP_002843667.1">
    <property type="nucleotide sequence ID" value="XM_002843621.1"/>
</dbReference>
<reference evidence="2" key="1">
    <citation type="journal article" date="2012" name="MBio">
        <title>Comparative genome analysis of Trichophyton rubrum and related dermatophytes reveals candidate genes involved in infection.</title>
        <authorList>
            <person name="Martinez D.A."/>
            <person name="Oliver B.G."/>
            <person name="Graeser Y."/>
            <person name="Goldberg J.M."/>
            <person name="Li W."/>
            <person name="Martinez-Rossi N.M."/>
            <person name="Monod M."/>
            <person name="Shelest E."/>
            <person name="Barton R.C."/>
            <person name="Birch E."/>
            <person name="Brakhage A.A."/>
            <person name="Chen Z."/>
            <person name="Gurr S.J."/>
            <person name="Heiman D."/>
            <person name="Heitman J."/>
            <person name="Kosti I."/>
            <person name="Rossi A."/>
            <person name="Saif S."/>
            <person name="Samalova M."/>
            <person name="Saunders C.W."/>
            <person name="Shea T."/>
            <person name="Summerbell R.C."/>
            <person name="Xu J."/>
            <person name="Young S."/>
            <person name="Zeng Q."/>
            <person name="Birren B.W."/>
            <person name="Cuomo C.A."/>
            <person name="White T.C."/>
        </authorList>
    </citation>
    <scope>NUCLEOTIDE SEQUENCE [LARGE SCALE GENOMIC DNA]</scope>
    <source>
        <strain evidence="2">ATCC MYA-4605 / CBS 113480</strain>
    </source>
</reference>
<organism evidence="1 2">
    <name type="scientific">Arthroderma otae (strain ATCC MYA-4605 / CBS 113480)</name>
    <name type="common">Microsporum canis</name>
    <dbReference type="NCBI Taxonomy" id="554155"/>
    <lineage>
        <taxon>Eukaryota</taxon>
        <taxon>Fungi</taxon>
        <taxon>Dikarya</taxon>
        <taxon>Ascomycota</taxon>
        <taxon>Pezizomycotina</taxon>
        <taxon>Eurotiomycetes</taxon>
        <taxon>Eurotiomycetidae</taxon>
        <taxon>Onygenales</taxon>
        <taxon>Arthrodermataceae</taxon>
        <taxon>Microsporum</taxon>
    </lineage>
</organism>
<protein>
    <submittedName>
        <fullName evidence="1">Uncharacterized protein</fullName>
    </submittedName>
</protein>
<evidence type="ECO:0000313" key="1">
    <source>
        <dbReference type="EMBL" id="EEQ34631.1"/>
    </source>
</evidence>
<gene>
    <name evidence="1" type="ORF">MCYG_07450</name>
</gene>
<accession>C5FYN3</accession>
<dbReference type="VEuPathDB" id="FungiDB:MCYG_07450"/>